<evidence type="ECO:0000313" key="1">
    <source>
        <dbReference type="EMBL" id="KAH3894125.1"/>
    </source>
</evidence>
<organism evidence="1 2">
    <name type="scientific">Dreissena polymorpha</name>
    <name type="common">Zebra mussel</name>
    <name type="synonym">Mytilus polymorpha</name>
    <dbReference type="NCBI Taxonomy" id="45954"/>
    <lineage>
        <taxon>Eukaryota</taxon>
        <taxon>Metazoa</taxon>
        <taxon>Spiralia</taxon>
        <taxon>Lophotrochozoa</taxon>
        <taxon>Mollusca</taxon>
        <taxon>Bivalvia</taxon>
        <taxon>Autobranchia</taxon>
        <taxon>Heteroconchia</taxon>
        <taxon>Euheterodonta</taxon>
        <taxon>Imparidentia</taxon>
        <taxon>Neoheterodontei</taxon>
        <taxon>Myida</taxon>
        <taxon>Dreissenoidea</taxon>
        <taxon>Dreissenidae</taxon>
        <taxon>Dreissena</taxon>
    </lineage>
</organism>
<proteinExistence type="predicted"/>
<gene>
    <name evidence="1" type="ORF">DPMN_018283</name>
</gene>
<dbReference type="Proteomes" id="UP000828390">
    <property type="component" value="Unassembled WGS sequence"/>
</dbReference>
<keyword evidence="2" id="KW-1185">Reference proteome</keyword>
<reference evidence="1" key="1">
    <citation type="journal article" date="2019" name="bioRxiv">
        <title>The Genome of the Zebra Mussel, Dreissena polymorpha: A Resource for Invasive Species Research.</title>
        <authorList>
            <person name="McCartney M.A."/>
            <person name="Auch B."/>
            <person name="Kono T."/>
            <person name="Mallez S."/>
            <person name="Zhang Y."/>
            <person name="Obille A."/>
            <person name="Becker A."/>
            <person name="Abrahante J.E."/>
            <person name="Garbe J."/>
            <person name="Badalamenti J.P."/>
            <person name="Herman A."/>
            <person name="Mangelson H."/>
            <person name="Liachko I."/>
            <person name="Sullivan S."/>
            <person name="Sone E.D."/>
            <person name="Koren S."/>
            <person name="Silverstein K.A.T."/>
            <person name="Beckman K.B."/>
            <person name="Gohl D.M."/>
        </authorList>
    </citation>
    <scope>NUCLEOTIDE SEQUENCE</scope>
    <source>
        <strain evidence="1">Duluth1</strain>
        <tissue evidence="1">Whole animal</tissue>
    </source>
</reference>
<protein>
    <submittedName>
        <fullName evidence="1">Uncharacterized protein</fullName>
    </submittedName>
</protein>
<name>A0A9D4NEU3_DREPO</name>
<dbReference type="EMBL" id="JAIWYP010000001">
    <property type="protein sequence ID" value="KAH3894125.1"/>
    <property type="molecule type" value="Genomic_DNA"/>
</dbReference>
<accession>A0A9D4NEU3</accession>
<sequence length="84" mass="10118">MITGPKAYVSHMIHVLEKTQTEVYNEFEKKYPQIKMSLKTFERCKPYFVRGVRPKDRENLLLAVTIQRLRLVFESFTKYRRTSC</sequence>
<reference evidence="1" key="2">
    <citation type="submission" date="2020-11" db="EMBL/GenBank/DDBJ databases">
        <authorList>
            <person name="McCartney M.A."/>
            <person name="Auch B."/>
            <person name="Kono T."/>
            <person name="Mallez S."/>
            <person name="Becker A."/>
            <person name="Gohl D.M."/>
            <person name="Silverstein K.A.T."/>
            <person name="Koren S."/>
            <person name="Bechman K.B."/>
            <person name="Herman A."/>
            <person name="Abrahante J.E."/>
            <person name="Garbe J."/>
        </authorList>
    </citation>
    <scope>NUCLEOTIDE SEQUENCE</scope>
    <source>
        <strain evidence="1">Duluth1</strain>
        <tissue evidence="1">Whole animal</tissue>
    </source>
</reference>
<dbReference type="AlphaFoldDB" id="A0A9D4NEU3"/>
<evidence type="ECO:0000313" key="2">
    <source>
        <dbReference type="Proteomes" id="UP000828390"/>
    </source>
</evidence>
<comment type="caution">
    <text evidence="1">The sequence shown here is derived from an EMBL/GenBank/DDBJ whole genome shotgun (WGS) entry which is preliminary data.</text>
</comment>